<dbReference type="RefSeq" id="WP_183403300.1">
    <property type="nucleotide sequence ID" value="NZ_JACHGG010000002.1"/>
</dbReference>
<organism evidence="1 2">
    <name type="scientific">Hymenobacter luteus</name>
    <dbReference type="NCBI Taxonomy" id="1411122"/>
    <lineage>
        <taxon>Bacteria</taxon>
        <taxon>Pseudomonadati</taxon>
        <taxon>Bacteroidota</taxon>
        <taxon>Cytophagia</taxon>
        <taxon>Cytophagales</taxon>
        <taxon>Hymenobacteraceae</taxon>
        <taxon>Hymenobacter</taxon>
    </lineage>
</organism>
<dbReference type="InterPro" id="IPR012657">
    <property type="entry name" value="23S_rRNA-intervening_sequence"/>
</dbReference>
<dbReference type="CDD" id="cd16377">
    <property type="entry name" value="23S_rRNA_IVP_like"/>
    <property type="match status" value="1"/>
</dbReference>
<dbReference type="Gene3D" id="1.20.1440.60">
    <property type="entry name" value="23S rRNA-intervening sequence"/>
    <property type="match status" value="1"/>
</dbReference>
<accession>A0A7W9SYX2</accession>
<dbReference type="Pfam" id="PF05635">
    <property type="entry name" value="23S_rRNA_IVP"/>
    <property type="match status" value="1"/>
</dbReference>
<dbReference type="Proteomes" id="UP000532746">
    <property type="component" value="Unassembled WGS sequence"/>
</dbReference>
<evidence type="ECO:0000313" key="2">
    <source>
        <dbReference type="Proteomes" id="UP000532746"/>
    </source>
</evidence>
<dbReference type="SUPFAM" id="SSF158446">
    <property type="entry name" value="IVS-encoded protein-like"/>
    <property type="match status" value="1"/>
</dbReference>
<dbReference type="InterPro" id="IPR036583">
    <property type="entry name" value="23S_rRNA_IVS_sf"/>
</dbReference>
<dbReference type="NCBIfam" id="TIGR02436">
    <property type="entry name" value="four helix bundle protein"/>
    <property type="match status" value="1"/>
</dbReference>
<reference evidence="1 2" key="1">
    <citation type="submission" date="2020-08" db="EMBL/GenBank/DDBJ databases">
        <title>Genomic Encyclopedia of Type Strains, Phase IV (KMG-IV): sequencing the most valuable type-strain genomes for metagenomic binning, comparative biology and taxonomic classification.</title>
        <authorList>
            <person name="Goeker M."/>
        </authorList>
    </citation>
    <scope>NUCLEOTIDE SEQUENCE [LARGE SCALE GENOMIC DNA]</scope>
    <source>
        <strain evidence="1 2">DSM 26718</strain>
    </source>
</reference>
<protein>
    <submittedName>
        <fullName evidence="1">Four helix bundle protein</fullName>
    </submittedName>
</protein>
<dbReference type="PANTHER" id="PTHR38471">
    <property type="entry name" value="FOUR HELIX BUNDLE PROTEIN"/>
    <property type="match status" value="1"/>
</dbReference>
<name>A0A7W9SYX2_9BACT</name>
<keyword evidence="2" id="KW-1185">Reference proteome</keyword>
<proteinExistence type="predicted"/>
<evidence type="ECO:0000313" key="1">
    <source>
        <dbReference type="EMBL" id="MBB6058482.1"/>
    </source>
</evidence>
<gene>
    <name evidence="1" type="ORF">HNQ93_001328</name>
</gene>
<sequence>MKDYKQLGVWQKARALANLVYQLTRDFPREEVFGLASQMRRCAVSVPSNLAEGCGRNHARDSLQLFFIARGSLYELETQLYISLDQQYLSQAAFDDAVALLVECRRMLSGFINYFQELPPSTQ</sequence>
<dbReference type="PANTHER" id="PTHR38471:SF2">
    <property type="entry name" value="FOUR HELIX BUNDLE PROTEIN"/>
    <property type="match status" value="1"/>
</dbReference>
<comment type="caution">
    <text evidence="1">The sequence shown here is derived from an EMBL/GenBank/DDBJ whole genome shotgun (WGS) entry which is preliminary data.</text>
</comment>
<dbReference type="EMBL" id="JACHGG010000002">
    <property type="protein sequence ID" value="MBB6058482.1"/>
    <property type="molecule type" value="Genomic_DNA"/>
</dbReference>
<dbReference type="AlphaFoldDB" id="A0A7W9SYX2"/>